<name>A0ABQ5S755_9CHLO</name>
<accession>A0ABQ5S755</accession>
<protein>
    <submittedName>
        <fullName evidence="1">Uncharacterized protein</fullName>
    </submittedName>
</protein>
<sequence>MAHLRGVAAVWSELTRRVDALGRDHERMDARFRDQRIPWDANLLPRLKRSALHLLAVHLRVILAEAEASTGVEKGACNTTGTAVAATKEGTQVVAAEAQRGRRWSGGSGTDPDSGLTKLLDGGVAFAFRVHQMVGGFDAECIGLLESLGPLWRAMAVRRSAKE</sequence>
<keyword evidence="2" id="KW-1185">Reference proteome</keyword>
<dbReference type="Proteomes" id="UP001165090">
    <property type="component" value="Unassembled WGS sequence"/>
</dbReference>
<proteinExistence type="predicted"/>
<evidence type="ECO:0000313" key="2">
    <source>
        <dbReference type="Proteomes" id="UP001165090"/>
    </source>
</evidence>
<reference evidence="1 2" key="1">
    <citation type="journal article" date="2023" name="IScience">
        <title>Expanded male sex-determining region conserved during the evolution of homothallism in the green alga Volvox.</title>
        <authorList>
            <person name="Yamamoto K."/>
            <person name="Matsuzaki R."/>
            <person name="Mahakham W."/>
            <person name="Heman W."/>
            <person name="Sekimoto H."/>
            <person name="Kawachi M."/>
            <person name="Minakuchi Y."/>
            <person name="Toyoda A."/>
            <person name="Nozaki H."/>
        </authorList>
    </citation>
    <scope>NUCLEOTIDE SEQUENCE [LARGE SCALE GENOMIC DNA]</scope>
    <source>
        <strain evidence="1 2">NIES-4468</strain>
    </source>
</reference>
<dbReference type="EMBL" id="BSDZ01000023">
    <property type="protein sequence ID" value="GLI65284.1"/>
    <property type="molecule type" value="Genomic_DNA"/>
</dbReference>
<feature type="non-terminal residue" evidence="1">
    <location>
        <position position="163"/>
    </location>
</feature>
<organism evidence="1 2">
    <name type="scientific">Volvox africanus</name>
    <dbReference type="NCBI Taxonomy" id="51714"/>
    <lineage>
        <taxon>Eukaryota</taxon>
        <taxon>Viridiplantae</taxon>
        <taxon>Chlorophyta</taxon>
        <taxon>core chlorophytes</taxon>
        <taxon>Chlorophyceae</taxon>
        <taxon>CS clade</taxon>
        <taxon>Chlamydomonadales</taxon>
        <taxon>Volvocaceae</taxon>
        <taxon>Volvox</taxon>
    </lineage>
</organism>
<comment type="caution">
    <text evidence="1">The sequence shown here is derived from an EMBL/GenBank/DDBJ whole genome shotgun (WGS) entry which is preliminary data.</text>
</comment>
<evidence type="ECO:0000313" key="1">
    <source>
        <dbReference type="EMBL" id="GLI65284.1"/>
    </source>
</evidence>
<gene>
    <name evidence="1" type="ORF">VaNZ11_008695</name>
</gene>